<dbReference type="EMBL" id="BGPR01058824">
    <property type="protein sequence ID" value="GBO34911.1"/>
    <property type="molecule type" value="Genomic_DNA"/>
</dbReference>
<comment type="caution">
    <text evidence="1">The sequence shown here is derived from an EMBL/GenBank/DDBJ whole genome shotgun (WGS) entry which is preliminary data.</text>
</comment>
<evidence type="ECO:0000313" key="1">
    <source>
        <dbReference type="EMBL" id="GBO34911.1"/>
    </source>
</evidence>
<keyword evidence="2" id="KW-1185">Reference proteome</keyword>
<evidence type="ECO:0000313" key="2">
    <source>
        <dbReference type="Proteomes" id="UP000499080"/>
    </source>
</evidence>
<sequence>MSNGLKEDKPMRVFVTPLWQQRASHILRLRRNDSNYIYIRSKDRSLSLALHLSTSSQRAVDQLCYL</sequence>
<proteinExistence type="predicted"/>
<dbReference type="AlphaFoldDB" id="A0A4Y2WD82"/>
<organism evidence="1 2">
    <name type="scientific">Araneus ventricosus</name>
    <name type="common">Orbweaver spider</name>
    <name type="synonym">Epeira ventricosa</name>
    <dbReference type="NCBI Taxonomy" id="182803"/>
    <lineage>
        <taxon>Eukaryota</taxon>
        <taxon>Metazoa</taxon>
        <taxon>Ecdysozoa</taxon>
        <taxon>Arthropoda</taxon>
        <taxon>Chelicerata</taxon>
        <taxon>Arachnida</taxon>
        <taxon>Araneae</taxon>
        <taxon>Araneomorphae</taxon>
        <taxon>Entelegynae</taxon>
        <taxon>Araneoidea</taxon>
        <taxon>Araneidae</taxon>
        <taxon>Araneus</taxon>
    </lineage>
</organism>
<feature type="non-terminal residue" evidence="1">
    <location>
        <position position="66"/>
    </location>
</feature>
<protein>
    <submittedName>
        <fullName evidence="1">Uncharacterized protein</fullName>
    </submittedName>
</protein>
<reference evidence="1 2" key="1">
    <citation type="journal article" date="2019" name="Sci. Rep.">
        <title>Orb-weaving spider Araneus ventricosus genome elucidates the spidroin gene catalogue.</title>
        <authorList>
            <person name="Kono N."/>
            <person name="Nakamura H."/>
            <person name="Ohtoshi R."/>
            <person name="Moran D.A.P."/>
            <person name="Shinohara A."/>
            <person name="Yoshida Y."/>
            <person name="Fujiwara M."/>
            <person name="Mori M."/>
            <person name="Tomita M."/>
            <person name="Arakawa K."/>
        </authorList>
    </citation>
    <scope>NUCLEOTIDE SEQUENCE [LARGE SCALE GENOMIC DNA]</scope>
</reference>
<gene>
    <name evidence="1" type="ORF">AVEN_173058_1</name>
</gene>
<accession>A0A4Y2WD82</accession>
<name>A0A4Y2WD82_ARAVE</name>
<dbReference type="Proteomes" id="UP000499080">
    <property type="component" value="Unassembled WGS sequence"/>
</dbReference>